<dbReference type="EMBL" id="AXUN02000063">
    <property type="protein sequence ID" value="ETA81802.1"/>
    <property type="molecule type" value="Genomic_DNA"/>
</dbReference>
<dbReference type="InterPro" id="IPR002559">
    <property type="entry name" value="Transposase_11"/>
</dbReference>
<comment type="caution">
    <text evidence="2">The sequence shown here is derived from an EMBL/GenBank/DDBJ whole genome shotgun (WGS) entry which is preliminary data.</text>
</comment>
<dbReference type="RefSeq" id="WP_023863345.1">
    <property type="nucleotide sequence ID" value="NZ_AXUN02000063.1"/>
</dbReference>
<dbReference type="eggNOG" id="COG5421">
    <property type="taxonomic scope" value="Bacteria"/>
</dbReference>
<dbReference type="PANTHER" id="PTHR33258">
    <property type="entry name" value="TRANSPOSASE INSL FOR INSERTION SEQUENCE ELEMENT IS186A-RELATED"/>
    <property type="match status" value="1"/>
</dbReference>
<evidence type="ECO:0000313" key="3">
    <source>
        <dbReference type="Proteomes" id="UP000017747"/>
    </source>
</evidence>
<proteinExistence type="predicted"/>
<dbReference type="STRING" id="994573.T472_0204480"/>
<dbReference type="Proteomes" id="UP000017747">
    <property type="component" value="Unassembled WGS sequence"/>
</dbReference>
<dbReference type="GO" id="GO:0006313">
    <property type="term" value="P:DNA transposition"/>
    <property type="evidence" value="ECO:0007669"/>
    <property type="project" value="InterPro"/>
</dbReference>
<feature type="domain" description="Transposase IS4-like" evidence="1">
    <location>
        <begin position="215"/>
        <end position="420"/>
    </location>
</feature>
<organism evidence="2 3">
    <name type="scientific">Youngiibacter fragilis 232.1</name>
    <dbReference type="NCBI Taxonomy" id="994573"/>
    <lineage>
        <taxon>Bacteria</taxon>
        <taxon>Bacillati</taxon>
        <taxon>Bacillota</taxon>
        <taxon>Clostridia</taxon>
        <taxon>Eubacteriales</taxon>
        <taxon>Clostridiaceae</taxon>
        <taxon>Youngiibacter</taxon>
    </lineage>
</organism>
<dbReference type="PANTHER" id="PTHR33258:SF1">
    <property type="entry name" value="TRANSPOSASE INSL FOR INSERTION SEQUENCE ELEMENT IS186A-RELATED"/>
    <property type="match status" value="1"/>
</dbReference>
<protein>
    <recommendedName>
        <fullName evidence="1">Transposase IS4-like domain-containing protein</fullName>
    </recommendedName>
</protein>
<evidence type="ECO:0000313" key="2">
    <source>
        <dbReference type="EMBL" id="ETA81802.1"/>
    </source>
</evidence>
<reference evidence="2 3" key="1">
    <citation type="journal article" date="2014" name="Genome Announc.">
        <title>Genome Sequence of Youngiibacter fragilis, the Type Strain of the Genus Youngiibacter.</title>
        <authorList>
            <person name="Wawrik C.B."/>
            <person name="Callaghan A.V."/>
            <person name="Stamps B.W."/>
            <person name="Wawrik B."/>
        </authorList>
    </citation>
    <scope>NUCLEOTIDE SEQUENCE [LARGE SCALE GENOMIC DNA]</scope>
    <source>
        <strain evidence="2 3">232.1</strain>
    </source>
</reference>
<dbReference type="AlphaFoldDB" id="V7IAB7"/>
<dbReference type="GO" id="GO:0003677">
    <property type="term" value="F:DNA binding"/>
    <property type="evidence" value="ECO:0007669"/>
    <property type="project" value="InterPro"/>
</dbReference>
<sequence>MAMIPQWAKDQRQKGTEIKAIGGKYYLCKVSSKWDPELKRARKISGEYLGVLTPDGLIPVQRKLVDITEPVISKEFGASWLLASLTSDIREKLQVRFPDYWKELYTICLLRTIRPCSFRYIAERYSTSSISEIWPELALSGSSITSFLKGIGTRRQSISLFMKDFLMEEREYLIFDGTGLISLSEKMQDNQIGYNSKGIYDPQINLLYAFMGGQNGGMPAYYRKFPGSIRDISAFTSLLSEMNVSDTVVIADKGFGSTANFNDLDESGLKYIVPLRRNNQMYDRAPLQSADKSGFDGAFQFSDRPIWHYSQNDGKGHVLSVFLDGVLRLKEEQDYMRRLFERHEGYSEEGLRARQLEFGTIVLKTNLTEPAEKIYQLYKKRMQIEQFFDDYKNLMDFDSSYLQSDAAMEAWLFLNHLSMMMCYRVYDLLRTTDSLKKYSMNGVLQEYLSGIRIEKITGNWRYEVMTKGNRNLLKQIGLTLPEQPILF</sequence>
<accession>V7IAB7</accession>
<gene>
    <name evidence="2" type="ORF">T472_0204480</name>
</gene>
<dbReference type="InterPro" id="IPR012337">
    <property type="entry name" value="RNaseH-like_sf"/>
</dbReference>
<name>V7IAB7_9CLOT</name>
<evidence type="ECO:0000259" key="1">
    <source>
        <dbReference type="Pfam" id="PF01609"/>
    </source>
</evidence>
<dbReference type="Pfam" id="PF01609">
    <property type="entry name" value="DDE_Tnp_1"/>
    <property type="match status" value="1"/>
</dbReference>
<keyword evidence="3" id="KW-1185">Reference proteome</keyword>
<dbReference type="OrthoDB" id="2043800at2"/>
<dbReference type="GO" id="GO:0004803">
    <property type="term" value="F:transposase activity"/>
    <property type="evidence" value="ECO:0007669"/>
    <property type="project" value="InterPro"/>
</dbReference>
<dbReference type="SUPFAM" id="SSF53098">
    <property type="entry name" value="Ribonuclease H-like"/>
    <property type="match status" value="1"/>
</dbReference>